<keyword evidence="1" id="KW-0472">Membrane</keyword>
<keyword evidence="1" id="KW-0812">Transmembrane</keyword>
<reference evidence="2" key="1">
    <citation type="submission" date="2020-05" db="EMBL/GenBank/DDBJ databases">
        <title>Characterization and comparative analysis of mitochondrial genomes of the highly differentiated ciliated protists shed light on the diversity and evolution of the linear molecular architecture.</title>
        <authorList>
            <person name="Zhang T."/>
            <person name="Li C."/>
            <person name="Zhang X."/>
            <person name="Wang C."/>
            <person name="Roger A.J."/>
            <person name="Song W."/>
            <person name="Gao F."/>
        </authorList>
    </citation>
    <scope>NUCLEOTIDE SEQUENCE</scope>
</reference>
<keyword evidence="2" id="KW-0496">Mitochondrion</keyword>
<geneLocation type="mitochondrion" evidence="2"/>
<proteinExistence type="predicted"/>
<organism evidence="2">
    <name type="scientific">Strombidium cf. sulcatum</name>
    <dbReference type="NCBI Taxonomy" id="2793073"/>
    <lineage>
        <taxon>Eukaryota</taxon>
        <taxon>Sar</taxon>
        <taxon>Alveolata</taxon>
        <taxon>Ciliophora</taxon>
        <taxon>Intramacronucleata</taxon>
        <taxon>Spirotrichea</taxon>
        <taxon>Oligotrichia</taxon>
        <taxon>Strombidiidae</taxon>
        <taxon>Strombidium</taxon>
    </lineage>
</organism>
<sequence>MNYVNHLITNYENLKLQDNSTFWMLRYLKKGYKSDQTPLNNYELKEVSDSFKVNVVRLQHQIPTSCLKKQELYKTPFYPKNFNLSSLINSQKDSDNSSLDINQLKLNHFLMTTLDSSVQTNFDARKIWHLLENDTHKGYRSLNALYNNINMHFLRKERLYTKLKYSRTPSYDIVSGGAAALLAAFFGFLILEKFGFELVDSGDFWYLVMYVGVLVIALKALVNTMVFDLISTTNILAIFSPKHIFNFYFNLIYIIIKLFK</sequence>
<keyword evidence="1" id="KW-1133">Transmembrane helix</keyword>
<feature type="transmembrane region" description="Helical" evidence="1">
    <location>
        <begin position="234"/>
        <end position="256"/>
    </location>
</feature>
<accession>A0A7T0Q606</accession>
<dbReference type="GeneID" id="63661391"/>
<feature type="transmembrane region" description="Helical" evidence="1">
    <location>
        <begin position="171"/>
        <end position="191"/>
    </location>
</feature>
<gene>
    <name evidence="2" type="primary">orf592</name>
</gene>
<dbReference type="EMBL" id="MT471316">
    <property type="protein sequence ID" value="QPL15969.1"/>
    <property type="molecule type" value="Genomic_DNA"/>
</dbReference>
<evidence type="ECO:0000256" key="1">
    <source>
        <dbReference type="SAM" id="Phobius"/>
    </source>
</evidence>
<dbReference type="AlphaFoldDB" id="A0A7T0Q606"/>
<protein>
    <submittedName>
        <fullName evidence="2">Uncharacterized protein</fullName>
    </submittedName>
</protein>
<feature type="transmembrane region" description="Helical" evidence="1">
    <location>
        <begin position="203"/>
        <end position="222"/>
    </location>
</feature>
<dbReference type="RefSeq" id="YP_010049564.1">
    <property type="nucleotide sequence ID" value="NC_054369.1"/>
</dbReference>
<evidence type="ECO:0000313" key="2">
    <source>
        <dbReference type="EMBL" id="QPL15969.1"/>
    </source>
</evidence>
<name>A0A7T0Q606_9SPIT</name>